<accession>A0A0J7KST1</accession>
<organism evidence="1 2">
    <name type="scientific">Lasius niger</name>
    <name type="common">Black garden ant</name>
    <dbReference type="NCBI Taxonomy" id="67767"/>
    <lineage>
        <taxon>Eukaryota</taxon>
        <taxon>Metazoa</taxon>
        <taxon>Ecdysozoa</taxon>
        <taxon>Arthropoda</taxon>
        <taxon>Hexapoda</taxon>
        <taxon>Insecta</taxon>
        <taxon>Pterygota</taxon>
        <taxon>Neoptera</taxon>
        <taxon>Endopterygota</taxon>
        <taxon>Hymenoptera</taxon>
        <taxon>Apocrita</taxon>
        <taxon>Aculeata</taxon>
        <taxon>Formicoidea</taxon>
        <taxon>Formicidae</taxon>
        <taxon>Formicinae</taxon>
        <taxon>Lasius</taxon>
        <taxon>Lasius</taxon>
    </lineage>
</organism>
<dbReference type="PaxDb" id="67767-A0A0J7KST1"/>
<proteinExistence type="predicted"/>
<evidence type="ECO:0000313" key="2">
    <source>
        <dbReference type="Proteomes" id="UP000036403"/>
    </source>
</evidence>
<dbReference type="OrthoDB" id="7482667at2759"/>
<name>A0A0J7KST1_LASNI</name>
<gene>
    <name evidence="1" type="ORF">RF55_6503</name>
</gene>
<dbReference type="EMBL" id="LBMM01003546">
    <property type="protein sequence ID" value="KMQ93398.1"/>
    <property type="molecule type" value="Genomic_DNA"/>
</dbReference>
<protein>
    <submittedName>
        <fullName evidence="1">Radial spoke head 1-like protein</fullName>
    </submittedName>
</protein>
<comment type="caution">
    <text evidence="1">The sequence shown here is derived from an EMBL/GenBank/DDBJ whole genome shotgun (WGS) entry which is preliminary data.</text>
</comment>
<dbReference type="AlphaFoldDB" id="A0A0J7KST1"/>
<reference evidence="1 2" key="1">
    <citation type="submission" date="2015-04" db="EMBL/GenBank/DDBJ databases">
        <title>Lasius niger genome sequencing.</title>
        <authorList>
            <person name="Konorov E.A."/>
            <person name="Nikitin M.A."/>
            <person name="Kirill M.V."/>
            <person name="Chang P."/>
        </authorList>
    </citation>
    <scope>NUCLEOTIDE SEQUENCE [LARGE SCALE GENOMIC DNA]</scope>
    <source>
        <tissue evidence="1">Whole</tissue>
    </source>
</reference>
<keyword evidence="2" id="KW-1185">Reference proteome</keyword>
<evidence type="ECO:0000313" key="1">
    <source>
        <dbReference type="EMBL" id="KMQ93398.1"/>
    </source>
</evidence>
<sequence>MLLCRASDVLMDTAAIMDTAAFIYASLIAEEDKRFVVDHNKVKRAQEKVMKSLDQEFDDLYKKDEIDCIFFDGHQDTTKVMLKADNSDQHFPNIIKEEHYSVCSEPGGYLYYFTPEKGSKRKNPAEVIADNLVDFLKNSIDKSLQVIGGDSTNVNTGWESVLCIGQR</sequence>
<dbReference type="Proteomes" id="UP000036403">
    <property type="component" value="Unassembled WGS sequence"/>
</dbReference>